<organism evidence="3 4">
    <name type="scientific">Methylocella silvestris (strain DSM 15510 / CIP 108128 / LMG 27833 / NCIMB 13906 / BL2)</name>
    <dbReference type="NCBI Taxonomy" id="395965"/>
    <lineage>
        <taxon>Bacteria</taxon>
        <taxon>Pseudomonadati</taxon>
        <taxon>Pseudomonadota</taxon>
        <taxon>Alphaproteobacteria</taxon>
        <taxon>Hyphomicrobiales</taxon>
        <taxon>Beijerinckiaceae</taxon>
        <taxon>Methylocella</taxon>
    </lineage>
</organism>
<dbReference type="InterPro" id="IPR051043">
    <property type="entry name" value="Sulfatase_Mod_Factor_Kinase"/>
</dbReference>
<feature type="signal peptide" evidence="1">
    <location>
        <begin position="1"/>
        <end position="23"/>
    </location>
</feature>
<dbReference type="InterPro" id="IPR042095">
    <property type="entry name" value="SUMF_sf"/>
</dbReference>
<evidence type="ECO:0000259" key="2">
    <source>
        <dbReference type="Pfam" id="PF03781"/>
    </source>
</evidence>
<dbReference type="SUPFAM" id="SSF56436">
    <property type="entry name" value="C-type lectin-like"/>
    <property type="match status" value="1"/>
</dbReference>
<dbReference type="PANTHER" id="PTHR23150">
    <property type="entry name" value="SULFATASE MODIFYING FACTOR 1, 2"/>
    <property type="match status" value="1"/>
</dbReference>
<gene>
    <name evidence="3" type="ordered locus">Msil_1520</name>
</gene>
<evidence type="ECO:0000256" key="1">
    <source>
        <dbReference type="SAM" id="SignalP"/>
    </source>
</evidence>
<dbReference type="HOGENOM" id="CLU_074553_0_0_5"/>
<evidence type="ECO:0000313" key="4">
    <source>
        <dbReference type="Proteomes" id="UP000002257"/>
    </source>
</evidence>
<evidence type="ECO:0000313" key="3">
    <source>
        <dbReference type="EMBL" id="ACK50470.1"/>
    </source>
</evidence>
<dbReference type="KEGG" id="msl:Msil_1520"/>
<dbReference type="AlphaFoldDB" id="B8EHY8"/>
<sequence length="266" mass="28580">MTAPGRKLAAAASACALCGAAAAGDAGPESAPMAQIPAGLYLPFFQANPGKSRDAEISAPTQVGAFRLDVEPIANRQFLAFVRERPEWRKSQVKPLFADHRYLAKWPSDLQVPDEAADEPVTNVSWFAAQAYCEARGLQLPTSEQFEYALADQGRDQAEVAQRSLDWFGSPNPTQLPAIGRGKPNGFGVRDLVGLVWEWTLDANSFISRPELRDPSGKDSAAFCGNGATGVRDAADYPASMRYALRASLKAAYALDNVGFRCAGEP</sequence>
<dbReference type="InterPro" id="IPR005532">
    <property type="entry name" value="SUMF_dom"/>
</dbReference>
<dbReference type="Gene3D" id="3.90.1580.10">
    <property type="entry name" value="paralog of FGE (formylglycine-generating enzyme)"/>
    <property type="match status" value="1"/>
</dbReference>
<dbReference type="InterPro" id="IPR016187">
    <property type="entry name" value="CTDL_fold"/>
</dbReference>
<dbReference type="STRING" id="395965.Msil_1520"/>
<dbReference type="Pfam" id="PF03781">
    <property type="entry name" value="FGE-sulfatase"/>
    <property type="match status" value="1"/>
</dbReference>
<protein>
    <recommendedName>
        <fullName evidence="2">Sulfatase-modifying factor enzyme-like domain-containing protein</fullName>
    </recommendedName>
</protein>
<accession>B8EHY8</accession>
<keyword evidence="1" id="KW-0732">Signal</keyword>
<feature type="domain" description="Sulfatase-modifying factor enzyme-like" evidence="2">
    <location>
        <begin position="52"/>
        <end position="263"/>
    </location>
</feature>
<keyword evidence="4" id="KW-1185">Reference proteome</keyword>
<name>B8EHY8_METSB</name>
<dbReference type="OrthoDB" id="9768004at2"/>
<reference evidence="3 4" key="1">
    <citation type="journal article" date="2010" name="J. Bacteriol.">
        <title>Complete genome sequence of the aerobic facultative methanotroph Methylocella silvestris BL2.</title>
        <authorList>
            <person name="Chen Y."/>
            <person name="Crombie A."/>
            <person name="Rahman M.T."/>
            <person name="Dedysh S.N."/>
            <person name="Liesack W."/>
            <person name="Stott M.B."/>
            <person name="Alam M."/>
            <person name="Theisen A.R."/>
            <person name="Murrell J.C."/>
            <person name="Dunfield P.F."/>
        </authorList>
    </citation>
    <scope>NUCLEOTIDE SEQUENCE [LARGE SCALE GENOMIC DNA]</scope>
    <source>
        <strain evidence="4">DSM 15510 / CIP 108128 / LMG 27833 / NCIMB 13906 / BL2</strain>
    </source>
</reference>
<dbReference type="PANTHER" id="PTHR23150:SF19">
    <property type="entry name" value="FORMYLGLYCINE-GENERATING ENZYME"/>
    <property type="match status" value="1"/>
</dbReference>
<dbReference type="GO" id="GO:0120147">
    <property type="term" value="F:formylglycine-generating oxidase activity"/>
    <property type="evidence" value="ECO:0007669"/>
    <property type="project" value="TreeGrafter"/>
</dbReference>
<dbReference type="Proteomes" id="UP000002257">
    <property type="component" value="Chromosome"/>
</dbReference>
<dbReference type="eggNOG" id="COG1262">
    <property type="taxonomic scope" value="Bacteria"/>
</dbReference>
<feature type="chain" id="PRO_5002871515" description="Sulfatase-modifying factor enzyme-like domain-containing protein" evidence="1">
    <location>
        <begin position="24"/>
        <end position="266"/>
    </location>
</feature>
<proteinExistence type="predicted"/>
<dbReference type="EMBL" id="CP001280">
    <property type="protein sequence ID" value="ACK50470.1"/>
    <property type="molecule type" value="Genomic_DNA"/>
</dbReference>